<dbReference type="InterPro" id="IPR000209">
    <property type="entry name" value="Peptidase_S8/S53_dom"/>
</dbReference>
<evidence type="ECO:0000313" key="6">
    <source>
        <dbReference type="EMBL" id="TYZ08334.1"/>
    </source>
</evidence>
<dbReference type="PROSITE" id="PS51892">
    <property type="entry name" value="SUBTILASE"/>
    <property type="match status" value="1"/>
</dbReference>
<name>A0A5D6V107_9BACT</name>
<keyword evidence="2" id="KW-0378">Hydrolase</keyword>
<dbReference type="InterPro" id="IPR026444">
    <property type="entry name" value="Secre_tail"/>
</dbReference>
<evidence type="ECO:0000259" key="5">
    <source>
        <dbReference type="Pfam" id="PF18962"/>
    </source>
</evidence>
<feature type="active site" description="Charge relay system" evidence="2">
    <location>
        <position position="410"/>
    </location>
</feature>
<feature type="active site" description="Charge relay system" evidence="2">
    <location>
        <position position="231"/>
    </location>
</feature>
<evidence type="ECO:0000256" key="3">
    <source>
        <dbReference type="SAM" id="SignalP"/>
    </source>
</evidence>
<dbReference type="Pfam" id="PF00082">
    <property type="entry name" value="Peptidase_S8"/>
    <property type="match status" value="1"/>
</dbReference>
<dbReference type="NCBIfam" id="TIGR04183">
    <property type="entry name" value="Por_Secre_tail"/>
    <property type="match status" value="1"/>
</dbReference>
<dbReference type="CDD" id="cd07493">
    <property type="entry name" value="Peptidases_S8_9"/>
    <property type="match status" value="1"/>
</dbReference>
<keyword evidence="7" id="KW-1185">Reference proteome</keyword>
<evidence type="ECO:0000259" key="4">
    <source>
        <dbReference type="Pfam" id="PF00082"/>
    </source>
</evidence>
<evidence type="ECO:0000256" key="1">
    <source>
        <dbReference type="ARBA" id="ARBA00011073"/>
    </source>
</evidence>
<evidence type="ECO:0000313" key="7">
    <source>
        <dbReference type="Proteomes" id="UP000322791"/>
    </source>
</evidence>
<keyword evidence="2" id="KW-0720">Serine protease</keyword>
<comment type="caution">
    <text evidence="6">The sequence shown here is derived from an EMBL/GenBank/DDBJ whole genome shotgun (WGS) entry which is preliminary data.</text>
</comment>
<dbReference type="PANTHER" id="PTHR43806">
    <property type="entry name" value="PEPTIDASE S8"/>
    <property type="match status" value="1"/>
</dbReference>
<feature type="signal peptide" evidence="3">
    <location>
        <begin position="1"/>
        <end position="22"/>
    </location>
</feature>
<dbReference type="InterPro" id="IPR036852">
    <property type="entry name" value="Peptidase_S8/S53_dom_sf"/>
</dbReference>
<proteinExistence type="inferred from homology"/>
<keyword evidence="3" id="KW-0732">Signal</keyword>
<gene>
    <name evidence="6" type="ORF">FY528_12840</name>
</gene>
<dbReference type="SUPFAM" id="SSF52743">
    <property type="entry name" value="Subtilisin-like"/>
    <property type="match status" value="1"/>
</dbReference>
<protein>
    <submittedName>
        <fullName evidence="6">S8 family serine peptidase</fullName>
    </submittedName>
</protein>
<reference evidence="6 7" key="1">
    <citation type="submission" date="2019-08" db="EMBL/GenBank/DDBJ databases">
        <authorList>
            <person name="Seo M.-J."/>
        </authorList>
    </citation>
    <scope>NUCLEOTIDE SEQUENCE [LARGE SCALE GENOMIC DNA]</scope>
    <source>
        <strain evidence="6 7">KIGAM108</strain>
    </source>
</reference>
<comment type="similarity">
    <text evidence="1 2">Belongs to the peptidase S8 family.</text>
</comment>
<sequence>MYMKHLVSGLLLSLAISGAAWAGPTPPARRAATQKHLIYFKDKAGSPFQLDQPDAFLSARAQARRQRQNIALTAQDLPVNPSYVAQLKAVPGVSYWYPSRWFNAVMISCDDATLAQVQALPFVRQASPLNRKKTAAPASDTYAPVSAATQRSVAGRRSDYGKAYAQAVQLGAVAMHDAGYRGEDMHIAVFDAGFPGVDKLTPFQPLFAENRLASTYNFVDKQPAVFLRDGHGTSVLSTMAASQPGFFTGTAPKATYHLCITEDVASETPVEEMNWLIAAEYADSVGVDIITSSLGYTTFPDFPAATHTYAELDGNTAIGTRAADLAARVGILVLNSAGNDGNGAWRYIGVPADADSIIAVGAVDSVGIRSGFSSVGPTADGRIKPDLAARGGQAAVIRPSGAVVLGNGTSYACPILAGMTAGFWQANRNRTAQEIIALLKQSGTQAAAPDNLLGYGIPDFVRAYNLANPGTPLGTRPVHNRGEVRVYPNPSEADQFFLTLPAELQRRPVQVRIFDTLGRLVSEQTLVGAAGPAQLSAAHLIAGTYSCLVNAGTVQYATRFVRR</sequence>
<dbReference type="PANTHER" id="PTHR43806:SF67">
    <property type="entry name" value="EGF-LIKE DOMAIN-CONTAINING PROTEIN"/>
    <property type="match status" value="1"/>
</dbReference>
<keyword evidence="2" id="KW-0645">Protease</keyword>
<accession>A0A5D6V107</accession>
<dbReference type="GO" id="GO:0004252">
    <property type="term" value="F:serine-type endopeptidase activity"/>
    <property type="evidence" value="ECO:0007669"/>
    <property type="project" value="UniProtKB-UniRule"/>
</dbReference>
<organism evidence="6 7">
    <name type="scientific">Hymenobacter lutimineralis</name>
    <dbReference type="NCBI Taxonomy" id="2606448"/>
    <lineage>
        <taxon>Bacteria</taxon>
        <taxon>Pseudomonadati</taxon>
        <taxon>Bacteroidota</taxon>
        <taxon>Cytophagia</taxon>
        <taxon>Cytophagales</taxon>
        <taxon>Hymenobacteraceae</taxon>
        <taxon>Hymenobacter</taxon>
    </lineage>
</organism>
<dbReference type="Pfam" id="PF18962">
    <property type="entry name" value="Por_Secre_tail"/>
    <property type="match status" value="1"/>
</dbReference>
<dbReference type="GO" id="GO:0006508">
    <property type="term" value="P:proteolysis"/>
    <property type="evidence" value="ECO:0007669"/>
    <property type="project" value="UniProtKB-KW"/>
</dbReference>
<feature type="domain" description="Secretion system C-terminal sorting" evidence="5">
    <location>
        <begin position="486"/>
        <end position="559"/>
    </location>
</feature>
<feature type="chain" id="PRO_5023040817" evidence="3">
    <location>
        <begin position="23"/>
        <end position="563"/>
    </location>
</feature>
<feature type="active site" description="Charge relay system" evidence="2">
    <location>
        <position position="191"/>
    </location>
</feature>
<feature type="domain" description="Peptidase S8/S53" evidence="4">
    <location>
        <begin position="185"/>
        <end position="456"/>
    </location>
</feature>
<dbReference type="Gene3D" id="3.40.50.200">
    <property type="entry name" value="Peptidase S8/S53 domain"/>
    <property type="match status" value="1"/>
</dbReference>
<dbReference type="EMBL" id="VTHL01000013">
    <property type="protein sequence ID" value="TYZ08334.1"/>
    <property type="molecule type" value="Genomic_DNA"/>
</dbReference>
<evidence type="ECO:0000256" key="2">
    <source>
        <dbReference type="PROSITE-ProRule" id="PRU01240"/>
    </source>
</evidence>
<dbReference type="Proteomes" id="UP000322791">
    <property type="component" value="Unassembled WGS sequence"/>
</dbReference>
<dbReference type="InterPro" id="IPR050131">
    <property type="entry name" value="Peptidase_S8_subtilisin-like"/>
</dbReference>
<dbReference type="AlphaFoldDB" id="A0A5D6V107"/>